<sequence length="87" mass="9694">MRSMIPRGGIDEETSEVRAVEVTSSLALLNKGGKLCVGNIADAKCTKISRLDASNERVVELIIDAWQKSSIVPDWYELWFDLPEKLS</sequence>
<dbReference type="Proteomes" id="UP000027471">
    <property type="component" value="Unassembled WGS sequence"/>
</dbReference>
<keyword evidence="2" id="KW-1185">Reference proteome</keyword>
<organism evidence="1 2">
    <name type="scientific">Thioclava indica</name>
    <dbReference type="NCBI Taxonomy" id="1353528"/>
    <lineage>
        <taxon>Bacteria</taxon>
        <taxon>Pseudomonadati</taxon>
        <taxon>Pseudomonadota</taxon>
        <taxon>Alphaproteobacteria</taxon>
        <taxon>Rhodobacterales</taxon>
        <taxon>Paracoccaceae</taxon>
        <taxon>Thioclava</taxon>
    </lineage>
</organism>
<dbReference type="EMBL" id="AUNB01000009">
    <property type="protein sequence ID" value="KEO61259.1"/>
    <property type="molecule type" value="Genomic_DNA"/>
</dbReference>
<protein>
    <submittedName>
        <fullName evidence="1">Uncharacterized protein</fullName>
    </submittedName>
</protein>
<gene>
    <name evidence="1" type="ORF">DT23_10195</name>
</gene>
<comment type="caution">
    <text evidence="1">The sequence shown here is derived from an EMBL/GenBank/DDBJ whole genome shotgun (WGS) entry which is preliminary data.</text>
</comment>
<reference evidence="1 2" key="1">
    <citation type="journal article" date="2015" name="Antonie Van Leeuwenhoek">
        <title>Thioclava indica sp. nov., isolated from surface seawater of the Indian Ocean.</title>
        <authorList>
            <person name="Liu Y."/>
            <person name="Lai Q."/>
            <person name="Du J."/>
            <person name="Xu H."/>
            <person name="Jiang L."/>
            <person name="Shao Z."/>
        </authorList>
    </citation>
    <scope>NUCLEOTIDE SEQUENCE [LARGE SCALE GENOMIC DNA]</scope>
    <source>
        <strain evidence="1 2">DT23-4</strain>
    </source>
</reference>
<evidence type="ECO:0000313" key="1">
    <source>
        <dbReference type="EMBL" id="KEO61259.1"/>
    </source>
</evidence>
<evidence type="ECO:0000313" key="2">
    <source>
        <dbReference type="Proteomes" id="UP000027471"/>
    </source>
</evidence>
<proteinExistence type="predicted"/>
<accession>A0A074JXP5</accession>
<dbReference type="AlphaFoldDB" id="A0A074JXP5"/>
<name>A0A074JXP5_9RHOB</name>